<name>A0A858SVG9_9RHOB</name>
<dbReference type="SMART" id="SM00448">
    <property type="entry name" value="REC"/>
    <property type="match status" value="1"/>
</dbReference>
<accession>A0A858SVG9</accession>
<dbReference type="Proteomes" id="UP000503308">
    <property type="component" value="Chromosome"/>
</dbReference>
<proteinExistence type="predicted"/>
<dbReference type="EMBL" id="CP048788">
    <property type="protein sequence ID" value="QJF51997.1"/>
    <property type="molecule type" value="Genomic_DNA"/>
</dbReference>
<dbReference type="InterPro" id="IPR052893">
    <property type="entry name" value="TCS_response_regulator"/>
</dbReference>
<dbReference type="PROSITE" id="PS50110">
    <property type="entry name" value="RESPONSE_REGULATORY"/>
    <property type="match status" value="1"/>
</dbReference>
<feature type="domain" description="Response regulatory" evidence="2">
    <location>
        <begin position="6"/>
        <end position="133"/>
    </location>
</feature>
<dbReference type="PANTHER" id="PTHR44520:SF2">
    <property type="entry name" value="RESPONSE REGULATOR RCP1"/>
    <property type="match status" value="1"/>
</dbReference>
<evidence type="ECO:0000259" key="2">
    <source>
        <dbReference type="PROSITE" id="PS50110"/>
    </source>
</evidence>
<sequence>MKRLRKVLLVDDDRITNLMHTRLIDRTGLAEEVEIETDGQAALEHLERARASGGVLPDLILLDINMPRMDGFEFLEAYAALPAQMTEGRKILMLSTSTLDDDRRRAEADPNVTGFMAKPLSTERLLSFLRARGPAGQAG</sequence>
<dbReference type="Pfam" id="PF00072">
    <property type="entry name" value="Response_reg"/>
    <property type="match status" value="1"/>
</dbReference>
<protein>
    <submittedName>
        <fullName evidence="3">Response regulator</fullName>
    </submittedName>
</protein>
<evidence type="ECO:0000256" key="1">
    <source>
        <dbReference type="PROSITE-ProRule" id="PRU00169"/>
    </source>
</evidence>
<reference evidence="3 4" key="1">
    <citation type="submission" date="2020-02" db="EMBL/GenBank/DDBJ databases">
        <title>Genome sequence of Roseobacter ponti.</title>
        <authorList>
            <person name="Hollensteiner J."/>
            <person name="Schneider D."/>
            <person name="Poehlein A."/>
            <person name="Daniel R."/>
        </authorList>
    </citation>
    <scope>NUCLEOTIDE SEQUENCE [LARGE SCALE GENOMIC DNA]</scope>
    <source>
        <strain evidence="3 4">DSM 106830</strain>
    </source>
</reference>
<keyword evidence="1" id="KW-0597">Phosphoprotein</keyword>
<dbReference type="KEGG" id="rpon:G3256_12900"/>
<dbReference type="RefSeq" id="WP_169641215.1">
    <property type="nucleotide sequence ID" value="NZ_CP048788.1"/>
</dbReference>
<evidence type="ECO:0000313" key="3">
    <source>
        <dbReference type="EMBL" id="QJF51997.1"/>
    </source>
</evidence>
<dbReference type="GO" id="GO:0000160">
    <property type="term" value="P:phosphorelay signal transduction system"/>
    <property type="evidence" value="ECO:0007669"/>
    <property type="project" value="InterPro"/>
</dbReference>
<dbReference type="InterPro" id="IPR011006">
    <property type="entry name" value="CheY-like_superfamily"/>
</dbReference>
<keyword evidence="4" id="KW-1185">Reference proteome</keyword>
<dbReference type="SUPFAM" id="SSF52172">
    <property type="entry name" value="CheY-like"/>
    <property type="match status" value="1"/>
</dbReference>
<feature type="modified residue" description="4-aspartylphosphate" evidence="1">
    <location>
        <position position="63"/>
    </location>
</feature>
<evidence type="ECO:0000313" key="4">
    <source>
        <dbReference type="Proteomes" id="UP000503308"/>
    </source>
</evidence>
<dbReference type="InterPro" id="IPR001789">
    <property type="entry name" value="Sig_transdc_resp-reg_receiver"/>
</dbReference>
<dbReference type="PANTHER" id="PTHR44520">
    <property type="entry name" value="RESPONSE REGULATOR RCP1-RELATED"/>
    <property type="match status" value="1"/>
</dbReference>
<dbReference type="AlphaFoldDB" id="A0A858SVG9"/>
<organism evidence="3 4">
    <name type="scientific">Roseobacter ponti</name>
    <dbReference type="NCBI Taxonomy" id="1891787"/>
    <lineage>
        <taxon>Bacteria</taxon>
        <taxon>Pseudomonadati</taxon>
        <taxon>Pseudomonadota</taxon>
        <taxon>Alphaproteobacteria</taxon>
        <taxon>Rhodobacterales</taxon>
        <taxon>Roseobacteraceae</taxon>
        <taxon>Roseobacter</taxon>
    </lineage>
</organism>
<gene>
    <name evidence="3" type="ORF">G3256_12900</name>
</gene>
<dbReference type="Gene3D" id="3.40.50.2300">
    <property type="match status" value="1"/>
</dbReference>